<comment type="subcellular location">
    <subcellularLocation>
        <location evidence="2">Membrane</location>
        <topology evidence="2">Multi-pass membrane protein</topology>
    </subcellularLocation>
</comment>
<dbReference type="SUPFAM" id="SSF50156">
    <property type="entry name" value="PDZ domain-like"/>
    <property type="match status" value="2"/>
</dbReference>
<dbReference type="InterPro" id="IPR008915">
    <property type="entry name" value="Peptidase_M50"/>
</dbReference>
<dbReference type="RefSeq" id="WP_373407423.1">
    <property type="nucleotide sequence ID" value="NZ_JBCFQL010000016.1"/>
</dbReference>
<keyword evidence="14" id="KW-1185">Reference proteome</keyword>
<dbReference type="InterPro" id="IPR004387">
    <property type="entry name" value="Pept_M50_Zn"/>
</dbReference>
<evidence type="ECO:0000313" key="13">
    <source>
        <dbReference type="EMBL" id="MFA9192533.1"/>
    </source>
</evidence>
<feature type="transmembrane region" description="Helical" evidence="11">
    <location>
        <begin position="103"/>
        <end position="129"/>
    </location>
</feature>
<keyword evidence="5 11" id="KW-0812">Transmembrane</keyword>
<evidence type="ECO:0000256" key="7">
    <source>
        <dbReference type="ARBA" id="ARBA00022833"/>
    </source>
</evidence>
<evidence type="ECO:0000256" key="9">
    <source>
        <dbReference type="ARBA" id="ARBA00023049"/>
    </source>
</evidence>
<proteinExistence type="inferred from homology"/>
<keyword evidence="7 11" id="KW-0862">Zinc</keyword>
<evidence type="ECO:0000256" key="10">
    <source>
        <dbReference type="ARBA" id="ARBA00023136"/>
    </source>
</evidence>
<evidence type="ECO:0000256" key="2">
    <source>
        <dbReference type="ARBA" id="ARBA00004141"/>
    </source>
</evidence>
<dbReference type="EMBL" id="JBCFQL010000016">
    <property type="protein sequence ID" value="MFA9192533.1"/>
    <property type="molecule type" value="Genomic_DNA"/>
</dbReference>
<evidence type="ECO:0000256" key="4">
    <source>
        <dbReference type="ARBA" id="ARBA00022670"/>
    </source>
</evidence>
<reference evidence="13 14" key="1">
    <citation type="submission" date="2024-04" db="EMBL/GenBank/DDBJ databases">
        <title>New Clade of Flavobacterium.</title>
        <authorList>
            <person name="Matos L."/>
            <person name="Proenca D.N."/>
            <person name="Fransisco R.M."/>
            <person name="Chung A.P."/>
            <person name="Maccario L."/>
            <person name="Sorensen S.J."/>
            <person name="Morais P.V."/>
        </authorList>
    </citation>
    <scope>NUCLEOTIDE SEQUENCE [LARGE SCALE GENOMIC DNA]</scope>
    <source>
        <strain evidence="13 14">FZUC8N2.13</strain>
    </source>
</reference>
<keyword evidence="11" id="KW-0479">Metal-binding</keyword>
<comment type="cofactor">
    <cofactor evidence="1 11">
        <name>Zn(2+)</name>
        <dbReference type="ChEBI" id="CHEBI:29105"/>
    </cofactor>
</comment>
<evidence type="ECO:0000256" key="8">
    <source>
        <dbReference type="ARBA" id="ARBA00022989"/>
    </source>
</evidence>
<keyword evidence="8 11" id="KW-1133">Transmembrane helix</keyword>
<sequence length="447" mass="49973">MEIIIKLSQFLLSLSLLIILHELGHFIPAKLFKTRVEKFYLFFDVKYSLLKKKIGETEYGIGWLPLGGYVKISGMIDESMDKEQMALPPQPWEFRSKPAWQRLIIMLGGVTVNFILAFIIYIGMAFAYGDTYIAMEDFKDGLLIENPAMINAGFKTGDKILAVDGTEIVKFDNDINMEIAMGKEILIERNGAQQTIKMPTDFIDQLSKFEKGSIVSIRMPFVIGAIAEDSKNTALQPKDILLSLNGQKTKYFDEAKTILDNNKGKTIPATILRDQKETQVNVIVNKEGMLGVQLGGLGMDSLEKLGYYKVSTQKFSFIESIPVGIEKGKNQLVGYGKQLKMIFNPDTGAYKQVGGFAAIYNIFPSTWSWEVFWTITALLSIMLGVMNLLPIPALDGGHVMFLLYEIVSGKKPSDKFLENAQMVGFVLLITLLVFANGNDIYKAIVGR</sequence>
<feature type="domain" description="Peptidase M50" evidence="12">
    <location>
        <begin position="10"/>
        <end position="431"/>
    </location>
</feature>
<dbReference type="Gene3D" id="2.30.42.10">
    <property type="match status" value="1"/>
</dbReference>
<dbReference type="Proteomes" id="UP001574169">
    <property type="component" value="Unassembled WGS sequence"/>
</dbReference>
<feature type="transmembrane region" description="Helical" evidence="11">
    <location>
        <begin position="422"/>
        <end position="441"/>
    </location>
</feature>
<dbReference type="CDD" id="cd06163">
    <property type="entry name" value="S2P-M50_PDZ_RseP-like"/>
    <property type="match status" value="1"/>
</dbReference>
<evidence type="ECO:0000256" key="11">
    <source>
        <dbReference type="RuleBase" id="RU362031"/>
    </source>
</evidence>
<dbReference type="EC" id="3.4.24.-" evidence="11"/>
<comment type="similarity">
    <text evidence="3 11">Belongs to the peptidase M50B family.</text>
</comment>
<comment type="caution">
    <text evidence="13">The sequence shown here is derived from an EMBL/GenBank/DDBJ whole genome shotgun (WGS) entry which is preliminary data.</text>
</comment>
<keyword evidence="4" id="KW-0645">Protease</keyword>
<evidence type="ECO:0000313" key="14">
    <source>
        <dbReference type="Proteomes" id="UP001574169"/>
    </source>
</evidence>
<dbReference type="Pfam" id="PF02163">
    <property type="entry name" value="Peptidase_M50"/>
    <property type="match status" value="1"/>
</dbReference>
<dbReference type="PANTHER" id="PTHR42837:SF2">
    <property type="entry name" value="MEMBRANE METALLOPROTEASE ARASP2, CHLOROPLASTIC-RELATED"/>
    <property type="match status" value="1"/>
</dbReference>
<keyword evidence="9 11" id="KW-0482">Metalloprotease</keyword>
<dbReference type="NCBIfam" id="TIGR00054">
    <property type="entry name" value="RIP metalloprotease RseP"/>
    <property type="match status" value="1"/>
</dbReference>
<accession>A0ABV4TEU8</accession>
<dbReference type="PANTHER" id="PTHR42837">
    <property type="entry name" value="REGULATOR OF SIGMA-E PROTEASE RSEP"/>
    <property type="match status" value="1"/>
</dbReference>
<gene>
    <name evidence="13" type="primary">rseP</name>
    <name evidence="13" type="ORF">AAGV28_14235</name>
</gene>
<dbReference type="GO" id="GO:0008237">
    <property type="term" value="F:metallopeptidase activity"/>
    <property type="evidence" value="ECO:0007669"/>
    <property type="project" value="UniProtKB-KW"/>
</dbReference>
<evidence type="ECO:0000256" key="6">
    <source>
        <dbReference type="ARBA" id="ARBA00022801"/>
    </source>
</evidence>
<keyword evidence="10 11" id="KW-0472">Membrane</keyword>
<protein>
    <recommendedName>
        <fullName evidence="11">Zinc metalloprotease</fullName>
        <ecNumber evidence="11">3.4.24.-</ecNumber>
    </recommendedName>
</protein>
<evidence type="ECO:0000256" key="3">
    <source>
        <dbReference type="ARBA" id="ARBA00007931"/>
    </source>
</evidence>
<evidence type="ECO:0000256" key="1">
    <source>
        <dbReference type="ARBA" id="ARBA00001947"/>
    </source>
</evidence>
<feature type="transmembrane region" description="Helical" evidence="11">
    <location>
        <begin position="371"/>
        <end position="394"/>
    </location>
</feature>
<organism evidence="13 14">
    <name type="scientific">Flavobacterium zubiriense</name>
    <dbReference type="NCBI Taxonomy" id="3138075"/>
    <lineage>
        <taxon>Bacteria</taxon>
        <taxon>Pseudomonadati</taxon>
        <taxon>Bacteroidota</taxon>
        <taxon>Flavobacteriia</taxon>
        <taxon>Flavobacteriales</taxon>
        <taxon>Flavobacteriaceae</taxon>
        <taxon>Flavobacterium</taxon>
    </lineage>
</organism>
<keyword evidence="6 11" id="KW-0378">Hydrolase</keyword>
<dbReference type="InterPro" id="IPR036034">
    <property type="entry name" value="PDZ_sf"/>
</dbReference>
<evidence type="ECO:0000259" key="12">
    <source>
        <dbReference type="Pfam" id="PF02163"/>
    </source>
</evidence>
<name>A0ABV4TEU8_9FLAO</name>
<evidence type="ECO:0000256" key="5">
    <source>
        <dbReference type="ARBA" id="ARBA00022692"/>
    </source>
</evidence>